<comment type="caution">
    <text evidence="1">The sequence shown here is derived from an EMBL/GenBank/DDBJ whole genome shotgun (WGS) entry which is preliminary data.</text>
</comment>
<dbReference type="Proteomes" id="UP000789595">
    <property type="component" value="Unassembled WGS sequence"/>
</dbReference>
<name>A0A8J2SV44_9STRA</name>
<evidence type="ECO:0000313" key="1">
    <source>
        <dbReference type="EMBL" id="CAH0374867.1"/>
    </source>
</evidence>
<dbReference type="SUPFAM" id="SSF51197">
    <property type="entry name" value="Clavaminate synthase-like"/>
    <property type="match status" value="1"/>
</dbReference>
<dbReference type="AlphaFoldDB" id="A0A8J2SV44"/>
<protein>
    <submittedName>
        <fullName evidence="1">Uncharacterized protein</fullName>
    </submittedName>
</protein>
<sequence>MAALASAGDALTPEDRAALAELRTQRTLTYDTQEHDWRSPVVDAMGVEALQTLEPATDGRSRGGSRGAGAPWLRKWTTRSPDVRERILAAYLSFLQEVVLPHVREVCARHGSTLCEDGLVFQREPSFRCHAPSPNPTGRPHCDADYGHSEFELNVWLPLVECGGSNSLWCEPAPGIGDYAPFAVNYGEAVLFWGNRCRHYTVANDSGITRVSFDFRFLFRRLYDPHMENIYGGPTAFLLGGYFDAIGADGELDADLARPKGHGVLYRRG</sequence>
<organism evidence="1 2">
    <name type="scientific">Pelagomonas calceolata</name>
    <dbReference type="NCBI Taxonomy" id="35677"/>
    <lineage>
        <taxon>Eukaryota</taxon>
        <taxon>Sar</taxon>
        <taxon>Stramenopiles</taxon>
        <taxon>Ochrophyta</taxon>
        <taxon>Pelagophyceae</taxon>
        <taxon>Pelagomonadales</taxon>
        <taxon>Pelagomonadaceae</taxon>
        <taxon>Pelagomonas</taxon>
    </lineage>
</organism>
<dbReference type="EMBL" id="CAKKNE010000004">
    <property type="protein sequence ID" value="CAH0374867.1"/>
    <property type="molecule type" value="Genomic_DNA"/>
</dbReference>
<gene>
    <name evidence="1" type="ORF">PECAL_4P21750</name>
</gene>
<proteinExistence type="predicted"/>
<keyword evidence="2" id="KW-1185">Reference proteome</keyword>
<dbReference type="OrthoDB" id="190420at2759"/>
<reference evidence="1" key="1">
    <citation type="submission" date="2021-11" db="EMBL/GenBank/DDBJ databases">
        <authorList>
            <consortium name="Genoscope - CEA"/>
            <person name="William W."/>
        </authorList>
    </citation>
    <scope>NUCLEOTIDE SEQUENCE</scope>
</reference>
<evidence type="ECO:0000313" key="2">
    <source>
        <dbReference type="Proteomes" id="UP000789595"/>
    </source>
</evidence>
<accession>A0A8J2SV44</accession>